<dbReference type="InterPro" id="IPR013830">
    <property type="entry name" value="SGNH_hydro"/>
</dbReference>
<evidence type="ECO:0000259" key="4">
    <source>
        <dbReference type="Pfam" id="PF13472"/>
    </source>
</evidence>
<reference evidence="5 6" key="1">
    <citation type="submission" date="2022-04" db="EMBL/GenBank/DDBJ databases">
        <title>Hymenobacter sp. isolated from the air.</title>
        <authorList>
            <person name="Won M."/>
            <person name="Lee C.-M."/>
            <person name="Woen H.-Y."/>
            <person name="Kwon S.-W."/>
        </authorList>
    </citation>
    <scope>NUCLEOTIDE SEQUENCE [LARGE SCALE GENOMIC DNA]</scope>
    <source>
        <strain evidence="6">5116 S-27</strain>
    </source>
</reference>
<feature type="domain" description="SGNH hydrolase-type esterase" evidence="4">
    <location>
        <begin position="33"/>
        <end position="226"/>
    </location>
</feature>
<sequence>MVHRVLSVAAACCLLALLAFTGAPPAAIKVYLIGDSTMANKEEKAFPETGWGMPFKYFFDETVTVDNRAMNGRSTKSFLAENRWQPVAADLKPVDYVFIQFGHNDEVPTKANYTPEADFRANLIRFITETRAKKATPVLLTPVARRKFDAAGKVEETHAVYAALVRAVAQEQKVALIDLDATSLALLQQFGPENSKLLFNHLAPGEHPNYPAGRDDNTHFSELGARKMAQLVLADIRTLKLDLADRIVKREVKKTVDAQAR</sequence>
<feature type="chain" id="PRO_5046721577" evidence="3">
    <location>
        <begin position="22"/>
        <end position="261"/>
    </location>
</feature>
<dbReference type="Gene3D" id="3.40.50.1110">
    <property type="entry name" value="SGNH hydrolase"/>
    <property type="match status" value="1"/>
</dbReference>
<organism evidence="5 6">
    <name type="scientific">Hymenobacter cellulosivorans</name>
    <dbReference type="NCBI Taxonomy" id="2932249"/>
    <lineage>
        <taxon>Bacteria</taxon>
        <taxon>Pseudomonadati</taxon>
        <taxon>Bacteroidota</taxon>
        <taxon>Cytophagia</taxon>
        <taxon>Cytophagales</taxon>
        <taxon>Hymenobacteraceae</taxon>
        <taxon>Hymenobacter</taxon>
    </lineage>
</organism>
<name>A0ABY4FE21_9BACT</name>
<dbReference type="Pfam" id="PF13472">
    <property type="entry name" value="Lipase_GDSL_2"/>
    <property type="match status" value="1"/>
</dbReference>
<evidence type="ECO:0000313" key="5">
    <source>
        <dbReference type="EMBL" id="UOQ54923.1"/>
    </source>
</evidence>
<evidence type="ECO:0000256" key="1">
    <source>
        <dbReference type="ARBA" id="ARBA00008668"/>
    </source>
</evidence>
<dbReference type="Proteomes" id="UP000831785">
    <property type="component" value="Chromosome"/>
</dbReference>
<accession>A0ABY4FE21</accession>
<dbReference type="PANTHER" id="PTHR43695:SF1">
    <property type="entry name" value="RHAMNOGALACTURONAN ACETYLESTERASE"/>
    <property type="match status" value="1"/>
</dbReference>
<evidence type="ECO:0000256" key="2">
    <source>
        <dbReference type="ARBA" id="ARBA00022801"/>
    </source>
</evidence>
<keyword evidence="3" id="KW-0732">Signal</keyword>
<feature type="signal peptide" evidence="3">
    <location>
        <begin position="1"/>
        <end position="21"/>
    </location>
</feature>
<evidence type="ECO:0000313" key="6">
    <source>
        <dbReference type="Proteomes" id="UP000831785"/>
    </source>
</evidence>
<dbReference type="RefSeq" id="WP_244722650.1">
    <property type="nucleotide sequence ID" value="NZ_CP095049.1"/>
</dbReference>
<dbReference type="InterPro" id="IPR036514">
    <property type="entry name" value="SGNH_hydro_sf"/>
</dbReference>
<gene>
    <name evidence="5" type="ORF">MUN80_09230</name>
</gene>
<dbReference type="EMBL" id="CP095049">
    <property type="protein sequence ID" value="UOQ54923.1"/>
    <property type="molecule type" value="Genomic_DNA"/>
</dbReference>
<keyword evidence="2" id="KW-0378">Hydrolase</keyword>
<proteinExistence type="inferred from homology"/>
<protein>
    <submittedName>
        <fullName evidence="5">Rhamnogalacturonan acetylesterase</fullName>
    </submittedName>
</protein>
<dbReference type="CDD" id="cd01821">
    <property type="entry name" value="Rhamnogalacturan_acetylesterase_like"/>
    <property type="match status" value="1"/>
</dbReference>
<dbReference type="SUPFAM" id="SSF52266">
    <property type="entry name" value="SGNH hydrolase"/>
    <property type="match status" value="1"/>
</dbReference>
<evidence type="ECO:0000256" key="3">
    <source>
        <dbReference type="SAM" id="SignalP"/>
    </source>
</evidence>
<keyword evidence="6" id="KW-1185">Reference proteome</keyword>
<comment type="similarity">
    <text evidence="1">Belongs to the 'GDSL' lipolytic enzyme family.</text>
</comment>
<dbReference type="InterPro" id="IPR037459">
    <property type="entry name" value="RhgT-like"/>
</dbReference>
<dbReference type="PANTHER" id="PTHR43695">
    <property type="entry name" value="PUTATIVE (AFU_ORTHOLOGUE AFUA_2G17250)-RELATED"/>
    <property type="match status" value="1"/>
</dbReference>